<dbReference type="NCBIfam" id="TIGR04183">
    <property type="entry name" value="Por_Secre_tail"/>
    <property type="match status" value="1"/>
</dbReference>
<gene>
    <name evidence="2" type="ORF">HELGO_WM26704</name>
</gene>
<dbReference type="EMBL" id="CACVAQ010000538">
    <property type="protein sequence ID" value="CAA6830158.1"/>
    <property type="molecule type" value="Genomic_DNA"/>
</dbReference>
<proteinExistence type="predicted"/>
<evidence type="ECO:0000313" key="2">
    <source>
        <dbReference type="EMBL" id="CAA6830158.1"/>
    </source>
</evidence>
<dbReference type="Gene3D" id="2.60.40.10">
    <property type="entry name" value="Immunoglobulins"/>
    <property type="match status" value="1"/>
</dbReference>
<evidence type="ECO:0000259" key="1">
    <source>
        <dbReference type="Pfam" id="PF18962"/>
    </source>
</evidence>
<accession>A0A6S6UE70</accession>
<feature type="domain" description="Secretion system C-terminal sorting" evidence="1">
    <location>
        <begin position="1975"/>
        <end position="2049"/>
    </location>
</feature>
<sequence length="2052" mass="225656">MSTIFNYLKFLLLLILFIDNINAKPPPPTTPEVTYTNAQNTFSPSSFEACIGDTITLDYRNFSAQPEILRLTGNGNTLDISLASAHGYHITTASRHHGSISIAIPASAFTGNVKLLDTTNTTINTIPITTNSTLYDFNNNLIIHKPVVDFHLPQAPLCATDTIPLIGIPANGIFSSTLSNLIDNNSTIIGMNAGWTRTTNDSIKNLSISYQYTPKYINGASCPNPISTSKTVQIRDNRLNSLDFEYIITRNAPTINDRVILHPDSLIVRNFAPDSLRNYPVSFSGNYVNQINGVNTFFTDYAGYSNTPISMQYDNGGCIGEFTATLAVLFPLQLSGLVDTLCNKADPIVLQRDTSHIYAYSKVTTIAPDPNFPSIRIRTTVESNIIDSVSTKNPNYRASIAVINSSPSQEEYTFDPESPVLNNAQTAIITMHYRASEITTERIDSRGTVLFSSTESARPSIIEYPITLVDRPILNFSLDSTYCKNAGAADSLTPSPIFEAPYSSFSYAARYTTSSPFSLATSLPNDTFDANYIYDQVVPFGNQDLLVKLIYTVERHGCTDSYIQHTKIIGPIAYSLHFDPPPVRTGYCNNANPIQLIPTYTTTSYTGIGEFLVDGVLNSPLIDSANFFLPDSAQNQDYNISYQFTDTTNCRSTSIVKVISIRAPSVIQLEIDGNSSNPKICSNTDHVLLKTRLLSGNYTNNVTYNSTNLSIVGDTLKPYDTYSNNGNQNVIQTITVNYNDSFSCVSSDDLLVEIYKPSPRMNGFIAASNNNIYTYCNNESPFSIIEIPNHSSTDTIIGAGVVLQNGIYSYRPSSVLVDSFVMDTVRYEYTDALGCSSLVETIVRIDSIPDLSLNGLNTSYCINNPAVQLRGLPLPTTANSSARFNGSGVNAAGIFSPTVAGSGQKNIIYSFEDGNGCENQISKTTTIHDLPISQFNFPQNQYCVSDTMLPLNQHSALGTYTFWGSIIDSTHILNPQDTTGQQTVFYALTDSLGCSDTNSTSILINPLPIITISGLDAAYCFNGSSSHILINPAPTSFLEISGSAPGFNINSAGVTFNPGHDSTGIKPFTYTYADNVTNCSNSIVLNTAVYPVPTLSATGINTTYCAIDSLYPIMGIPSGGEFSGSGISSTGTQFHFNPASIGGVNRILNYSINHPILYNASDTLFCPVDTNIQIIVNPLPPLSFNGPGDNVAFCSNDTNTALIGLAQTKTWHLFTSPSAGAIDTTISIEDIPTGPNTFRRESDTSYFFSPLGAGPGRHHITYTATDSATGCQDSMSRSYYVTDYGLGASFSLNSSYCASTDSIHLSGTPPSGHFLRNQTALAPPYYLTLNTPTSQTDTIIYTVSYDACISSDTQIVTIDSLVDLSFEGNSLSKTYCKGNDDSPLSPNISGGMFNGSAVISRDSLFSLQLANIGANIITYTLIDPNNSCTSTVEDTFFVYTMPKVNFKTLGGCQFDPVFFQPDNSSLNLGLRDNITNIRWQLDTATFVNGSSPSHNKIDSIDYTFNTPGIYYTKLTIANQTHCVDSSTVRVVISPTITSNQFPYDETFQNSSGNWYAEAKDSSHNLLWKWGADSIIDPNNNVWGTNLSRQYTANEAAWVYSPCFDISALERPMIRFKHYSDSRSSGDGTVLEFQNTDGTWSPLGEVGRGINWFNANFIAGAPGNQPLAPIGWSGEDKKWVNSRYKLDEFKNTLPSKLRLRMAFGASSIDLTNFHSGFAFDDVWIGNRTRNVLLETTSNINEQDMDYINNYVYQLVYHSPINKDVILLQYHSEISNQSDEFHLFNPAVANSRTLFYGIFNAGRAFINGITHTHSDSLNDLHFEKSMLESPKFNVEIDTFYHTNPSRFILETTVTALENIPDTQRYRINMVITEDSLSYSSGEKVHAVVRKDYPSNSINTFDKSWVIGEQVTLSHTYPATDLNYVPNHFQAVVFIQAQLDSAREIFQAATTRDINGYWVGVDQVASEKELNEIKDMNLYPNPARDYINIDFPEILEKDYNWKLVSIGGVTIKEDVIHAGEQSLKIDNYDLPSGVYIFMAYNDNVYSQRKVIINKD</sequence>
<dbReference type="InterPro" id="IPR026444">
    <property type="entry name" value="Secre_tail"/>
</dbReference>
<reference evidence="2" key="1">
    <citation type="submission" date="2020-01" db="EMBL/GenBank/DDBJ databases">
        <authorList>
            <person name="Meier V. D."/>
            <person name="Meier V D."/>
        </authorList>
    </citation>
    <scope>NUCLEOTIDE SEQUENCE</scope>
    <source>
        <strain evidence="2">HLG_WM_MAG_10</strain>
    </source>
</reference>
<protein>
    <submittedName>
        <fullName evidence="2">PKD domain protein</fullName>
    </submittedName>
</protein>
<dbReference type="InterPro" id="IPR013783">
    <property type="entry name" value="Ig-like_fold"/>
</dbReference>
<organism evidence="2">
    <name type="scientific">uncultured Aureispira sp</name>
    <dbReference type="NCBI Taxonomy" id="1331704"/>
    <lineage>
        <taxon>Bacteria</taxon>
        <taxon>Pseudomonadati</taxon>
        <taxon>Bacteroidota</taxon>
        <taxon>Saprospiria</taxon>
        <taxon>Saprospirales</taxon>
        <taxon>Saprospiraceae</taxon>
        <taxon>Aureispira</taxon>
        <taxon>environmental samples</taxon>
    </lineage>
</organism>
<name>A0A6S6UE70_9BACT</name>
<dbReference type="Pfam" id="PF18962">
    <property type="entry name" value="Por_Secre_tail"/>
    <property type="match status" value="1"/>
</dbReference>